<dbReference type="GeneID" id="10328523"/>
<protein>
    <recommendedName>
        <fullName evidence="3">Methyltransferase</fullName>
    </recommendedName>
</protein>
<evidence type="ECO:0000313" key="2">
    <source>
        <dbReference type="Proteomes" id="UP000006535"/>
    </source>
</evidence>
<accession>E3SQ11</accession>
<dbReference type="KEGG" id="vg:10328523"/>
<dbReference type="EMBL" id="GU071106">
    <property type="protein sequence ID" value="ADO99511.1"/>
    <property type="molecule type" value="Genomic_DNA"/>
</dbReference>
<organism evidence="1 2">
    <name type="scientific">Synechococcus phage Syn19</name>
    <dbReference type="NCBI Taxonomy" id="445684"/>
    <lineage>
        <taxon>Viruses</taxon>
        <taxon>Duplodnaviria</taxon>
        <taxon>Heunggongvirae</taxon>
        <taxon>Uroviricota</taxon>
        <taxon>Caudoviricetes</taxon>
        <taxon>Pantevenvirales</taxon>
        <taxon>Kyanoviridae</taxon>
        <taxon>Pontusvirus</taxon>
        <taxon>Pontusvirus syn19</taxon>
    </lineage>
</organism>
<evidence type="ECO:0008006" key="3">
    <source>
        <dbReference type="Google" id="ProtNLM"/>
    </source>
</evidence>
<dbReference type="RefSeq" id="YP_004323879.1">
    <property type="nucleotide sequence ID" value="NC_015286.1"/>
</dbReference>
<reference evidence="1 2" key="1">
    <citation type="journal article" date="2010" name="Environ. Microbiol.">
        <title>Genomic analysis of oceanic cyanobacterial myoviruses compared with T4-like myoviruses from diverse hosts and environments.</title>
        <authorList>
            <person name="Sullivan M.B."/>
            <person name="Huang K.H."/>
            <person name="Ignacio-Espinoza J.C."/>
            <person name="Berlin A.M."/>
            <person name="Kelly L."/>
            <person name="Weigele P.R."/>
            <person name="DeFrancesco A.S."/>
            <person name="Kern S.E."/>
            <person name="Thompson L.R."/>
            <person name="Young S."/>
            <person name="Yandava C."/>
            <person name="Fu R."/>
            <person name="Krastins B."/>
            <person name="Chase M."/>
            <person name="Sarracino D."/>
            <person name="Osburne M.S."/>
            <person name="Henn M.R."/>
            <person name="Chisholm S.W."/>
        </authorList>
    </citation>
    <scope>NUCLEOTIDE SEQUENCE [LARGE SCALE GENOMIC DNA]</scope>
    <source>
        <strain evidence="1">Syn19</strain>
    </source>
</reference>
<proteinExistence type="predicted"/>
<name>E3SQ11_9CAUD</name>
<evidence type="ECO:0000313" key="1">
    <source>
        <dbReference type="EMBL" id="ADO99511.1"/>
    </source>
</evidence>
<dbReference type="OrthoDB" id="2273at10239"/>
<gene>
    <name evidence="1" type="ORF">Syn19_046</name>
</gene>
<sequence>MQTTTLKTAIFSLPINPKLDLDYIEEGLVPFLLQHQHLIYDLYFTSRMPPFTQDAMGDVFRTETDAQQVAINALVIGEKTGIPLSATFNNIWVRPDQKNLDEFIKNFKFLYDAGVRTATIPHTSWVMTGQIQKEYPELKIKNTILREVVKPNEIVTLASAGFNYINLDRDVMRDREALDRIKQAKEYCAEKGNPVELSLLANEHCWGGCPIMPEHYQYNSTRQGTEPQYFNSEISRISCSRWDAVDPAHELKVANLPPWKSDWKEFLDVIDVFKLHGREDSMRLLESMDLIKRWDDPTCSLMYPEFKDYMQDVDMPDAPINKWREKIKTCKFDCWDCNYCETVVEFRLKKQKREMNPLVDRVIRAIDNAVDDNSNFKPDGYNVLGLSSNKVRHFLNNLCSERGTIYADVGCYTGSTLFAALMGNESVKAYAIDDFSEGCIRPKNKNLFDKYTIDNPIDEFIQNAEKYFNTDCSVGFCVKPILQMEFNPEFKPNVIFYDAEIEDNMIPNLEHIHNQAADSYILVVDDANFNGAVDNAKEFLKGKDVVYDRIIRTEIVEDEKDWWNGLYIAVVEK</sequence>
<dbReference type="Proteomes" id="UP000006535">
    <property type="component" value="Segment"/>
</dbReference>
<keyword evidence="2" id="KW-1185">Reference proteome</keyword>